<dbReference type="EMBL" id="JBICRM010000065">
    <property type="protein sequence ID" value="MFG1711018.1"/>
    <property type="molecule type" value="Genomic_DNA"/>
</dbReference>
<gene>
    <name evidence="2" type="primary">cas5</name>
    <name evidence="2" type="ORF">ACFLIM_48455</name>
</gene>
<accession>A0ABW7AUB2</accession>
<dbReference type="NCBIfam" id="TIGR02593">
    <property type="entry name" value="CRISPR_cas5"/>
    <property type="match status" value="1"/>
</dbReference>
<reference evidence="2 3" key="1">
    <citation type="submission" date="2024-10" db="EMBL/GenBank/DDBJ databases">
        <authorList>
            <person name="Topkara A.R."/>
            <person name="Saygin H."/>
        </authorList>
    </citation>
    <scope>NUCLEOTIDE SEQUENCE [LARGE SCALE GENOMIC DNA]</scope>
    <source>
        <strain evidence="2 3">M3C6</strain>
    </source>
</reference>
<evidence type="ECO:0000313" key="2">
    <source>
        <dbReference type="EMBL" id="MFG1711018.1"/>
    </source>
</evidence>
<evidence type="ECO:0000313" key="3">
    <source>
        <dbReference type="Proteomes" id="UP001603978"/>
    </source>
</evidence>
<sequence>MGGFRRPFGDQGRQSLPIPLVQALLGKALYQAVTLVDVQVRDVDRP</sequence>
<comment type="caution">
    <text evidence="2">The sequence shown here is derived from an EMBL/GenBank/DDBJ whole genome shotgun (WGS) entry which is preliminary data.</text>
</comment>
<keyword evidence="1" id="KW-0051">Antiviral defense</keyword>
<organism evidence="2 3">
    <name type="scientific">Nonomuraea marmarensis</name>
    <dbReference type="NCBI Taxonomy" id="3351344"/>
    <lineage>
        <taxon>Bacteria</taxon>
        <taxon>Bacillati</taxon>
        <taxon>Actinomycetota</taxon>
        <taxon>Actinomycetes</taxon>
        <taxon>Streptosporangiales</taxon>
        <taxon>Streptosporangiaceae</taxon>
        <taxon>Nonomuraea</taxon>
    </lineage>
</organism>
<name>A0ABW7AUB2_9ACTN</name>
<dbReference type="RefSeq" id="WP_393177423.1">
    <property type="nucleotide sequence ID" value="NZ_JBICRM010000065.1"/>
</dbReference>
<evidence type="ECO:0000256" key="1">
    <source>
        <dbReference type="ARBA" id="ARBA00023118"/>
    </source>
</evidence>
<dbReference type="InterPro" id="IPR013422">
    <property type="entry name" value="CRISPR-assoc_prot_Cas5_N"/>
</dbReference>
<protein>
    <submittedName>
        <fullName evidence="2">CRISPR-associated protein Cas5</fullName>
    </submittedName>
</protein>
<proteinExistence type="predicted"/>
<dbReference type="Proteomes" id="UP001603978">
    <property type="component" value="Unassembled WGS sequence"/>
</dbReference>
<keyword evidence="3" id="KW-1185">Reference proteome</keyword>